<dbReference type="CDD" id="cd05466">
    <property type="entry name" value="PBP2_LTTR_substrate"/>
    <property type="match status" value="1"/>
</dbReference>
<proteinExistence type="inferred from homology"/>
<comment type="caution">
    <text evidence="6">The sequence shown here is derived from an EMBL/GenBank/DDBJ whole genome shotgun (WGS) entry which is preliminary data.</text>
</comment>
<keyword evidence="4" id="KW-0804">Transcription</keyword>
<dbReference type="OrthoDB" id="9778774at2"/>
<gene>
    <name evidence="6" type="ORF">GKZ89_15285</name>
</gene>
<evidence type="ECO:0000259" key="5">
    <source>
        <dbReference type="PROSITE" id="PS50931"/>
    </source>
</evidence>
<dbReference type="RefSeq" id="WP_155113278.1">
    <property type="nucleotide sequence ID" value="NZ_WMIB01000018.1"/>
</dbReference>
<dbReference type="InterPro" id="IPR036388">
    <property type="entry name" value="WH-like_DNA-bd_sf"/>
</dbReference>
<reference evidence="6 7" key="1">
    <citation type="journal article" date="2017" name="Int. J. Syst. Evol. Microbiol.">
        <title>Bacillus mangrovi sp. nov., isolated from a sediment sample from a mangrove forest.</title>
        <authorList>
            <person name="Gupta V."/>
            <person name="Singh P.K."/>
            <person name="Korpole S."/>
            <person name="Tanuku N.R.S."/>
            <person name="Pinnaka A.K."/>
        </authorList>
    </citation>
    <scope>NUCLEOTIDE SEQUENCE [LARGE SCALE GENOMIC DNA]</scope>
    <source>
        <strain evidence="6 7">KCTC 33872</strain>
    </source>
</reference>
<dbReference type="PANTHER" id="PTHR30126">
    <property type="entry name" value="HTH-TYPE TRANSCRIPTIONAL REGULATOR"/>
    <property type="match status" value="1"/>
</dbReference>
<organism evidence="6 7">
    <name type="scientific">Metabacillus mangrovi</name>
    <dbReference type="NCBI Taxonomy" id="1491830"/>
    <lineage>
        <taxon>Bacteria</taxon>
        <taxon>Bacillati</taxon>
        <taxon>Bacillota</taxon>
        <taxon>Bacilli</taxon>
        <taxon>Bacillales</taxon>
        <taxon>Bacillaceae</taxon>
        <taxon>Metabacillus</taxon>
    </lineage>
</organism>
<dbReference type="Gene3D" id="3.40.190.290">
    <property type="match status" value="1"/>
</dbReference>
<dbReference type="SUPFAM" id="SSF53850">
    <property type="entry name" value="Periplasmic binding protein-like II"/>
    <property type="match status" value="1"/>
</dbReference>
<evidence type="ECO:0000256" key="2">
    <source>
        <dbReference type="ARBA" id="ARBA00023015"/>
    </source>
</evidence>
<dbReference type="Gene3D" id="1.10.10.10">
    <property type="entry name" value="Winged helix-like DNA-binding domain superfamily/Winged helix DNA-binding domain"/>
    <property type="match status" value="1"/>
</dbReference>
<dbReference type="Pfam" id="PF00126">
    <property type="entry name" value="HTH_1"/>
    <property type="match status" value="1"/>
</dbReference>
<dbReference type="GO" id="GO:0000976">
    <property type="term" value="F:transcription cis-regulatory region binding"/>
    <property type="evidence" value="ECO:0007669"/>
    <property type="project" value="TreeGrafter"/>
</dbReference>
<name>A0A7X2V617_9BACI</name>
<accession>A0A7X2V617</accession>
<dbReference type="InterPro" id="IPR005119">
    <property type="entry name" value="LysR_subst-bd"/>
</dbReference>
<dbReference type="PRINTS" id="PR00039">
    <property type="entry name" value="HTHLYSR"/>
</dbReference>
<feature type="domain" description="HTH lysR-type" evidence="5">
    <location>
        <begin position="2"/>
        <end position="59"/>
    </location>
</feature>
<keyword evidence="2" id="KW-0805">Transcription regulation</keyword>
<evidence type="ECO:0000256" key="4">
    <source>
        <dbReference type="ARBA" id="ARBA00023163"/>
    </source>
</evidence>
<dbReference type="InterPro" id="IPR000847">
    <property type="entry name" value="LysR_HTH_N"/>
</dbReference>
<dbReference type="PANTHER" id="PTHR30126:SF40">
    <property type="entry name" value="HTH-TYPE TRANSCRIPTIONAL REGULATOR GLTR"/>
    <property type="match status" value="1"/>
</dbReference>
<sequence length="286" mass="32821">MIDFEWYRSFISIYKHQSVSEAAKARILTQPAMSQHLAALEAEVGEPLFIRTTRKIVPTERGKELYSRLAPMVENLEKTTLEIRHSLQAEQAVSIGSPIDYFAVRALNKLKNCSLRVVHHNGEADALFEMLENNRTDLILTTQRFEKPGIEYKLMDQERFVIVAPVGMAEEATKEKPEEWLLKQRWISYGMELPIIRRLWREHFRKRPEINPVYIIPDLRGILTAVEHGIGISVLPEYLLSDSLAAGKIKWIYPELAASNNIYIGVKAKNKSDPLVQKIIDQLLSS</sequence>
<dbReference type="SUPFAM" id="SSF46785">
    <property type="entry name" value="Winged helix' DNA-binding domain"/>
    <property type="match status" value="1"/>
</dbReference>
<dbReference type="GO" id="GO:0003700">
    <property type="term" value="F:DNA-binding transcription factor activity"/>
    <property type="evidence" value="ECO:0007669"/>
    <property type="project" value="InterPro"/>
</dbReference>
<protein>
    <submittedName>
        <fullName evidence="6">LysR family transcriptional regulator</fullName>
    </submittedName>
</protein>
<dbReference type="Pfam" id="PF03466">
    <property type="entry name" value="LysR_substrate"/>
    <property type="match status" value="1"/>
</dbReference>
<comment type="similarity">
    <text evidence="1">Belongs to the LysR transcriptional regulatory family.</text>
</comment>
<dbReference type="AlphaFoldDB" id="A0A7X2V617"/>
<dbReference type="PROSITE" id="PS50931">
    <property type="entry name" value="HTH_LYSR"/>
    <property type="match status" value="1"/>
</dbReference>
<keyword evidence="7" id="KW-1185">Reference proteome</keyword>
<evidence type="ECO:0000313" key="6">
    <source>
        <dbReference type="EMBL" id="MTH54766.1"/>
    </source>
</evidence>
<dbReference type="EMBL" id="WMIB01000018">
    <property type="protein sequence ID" value="MTH54766.1"/>
    <property type="molecule type" value="Genomic_DNA"/>
</dbReference>
<evidence type="ECO:0000256" key="3">
    <source>
        <dbReference type="ARBA" id="ARBA00023125"/>
    </source>
</evidence>
<dbReference type="Proteomes" id="UP000434639">
    <property type="component" value="Unassembled WGS sequence"/>
</dbReference>
<evidence type="ECO:0000313" key="7">
    <source>
        <dbReference type="Proteomes" id="UP000434639"/>
    </source>
</evidence>
<evidence type="ECO:0000256" key="1">
    <source>
        <dbReference type="ARBA" id="ARBA00009437"/>
    </source>
</evidence>
<dbReference type="InterPro" id="IPR036390">
    <property type="entry name" value="WH_DNA-bd_sf"/>
</dbReference>
<keyword evidence="3" id="KW-0238">DNA-binding</keyword>